<evidence type="ECO:0000313" key="1">
    <source>
        <dbReference type="EMBL" id="CAG9315161.1"/>
    </source>
</evidence>
<organism evidence="1 2">
    <name type="scientific">Blepharisma stoltei</name>
    <dbReference type="NCBI Taxonomy" id="1481888"/>
    <lineage>
        <taxon>Eukaryota</taxon>
        <taxon>Sar</taxon>
        <taxon>Alveolata</taxon>
        <taxon>Ciliophora</taxon>
        <taxon>Postciliodesmatophora</taxon>
        <taxon>Heterotrichea</taxon>
        <taxon>Heterotrichida</taxon>
        <taxon>Blepharismidae</taxon>
        <taxon>Blepharisma</taxon>
    </lineage>
</organism>
<evidence type="ECO:0000313" key="2">
    <source>
        <dbReference type="Proteomes" id="UP001162131"/>
    </source>
</evidence>
<dbReference type="EMBL" id="CAJZBQ010000013">
    <property type="protein sequence ID" value="CAG9315161.1"/>
    <property type="molecule type" value="Genomic_DNA"/>
</dbReference>
<dbReference type="AlphaFoldDB" id="A0AAU9J058"/>
<comment type="caution">
    <text evidence="1">The sequence shown here is derived from an EMBL/GenBank/DDBJ whole genome shotgun (WGS) entry which is preliminary data.</text>
</comment>
<protein>
    <submittedName>
        <fullName evidence="1">Uncharacterized protein</fullName>
    </submittedName>
</protein>
<accession>A0AAU9J058</accession>
<proteinExistence type="predicted"/>
<name>A0AAU9J058_9CILI</name>
<dbReference type="Proteomes" id="UP001162131">
    <property type="component" value="Unassembled WGS sequence"/>
</dbReference>
<sequence>MDKEYHNRKESSASPGTKKERIIRFCYRLYSSEGNRAKNIMVIHKTKNSYAPNNWFHPSRNPMHMSFKKKQKPLTPMSAAIRSSFNTAMNATFTEGCLHEYSPPITSRKHNNGYVPHESWYYKDQSVTKMLLSSPGRLKTTQNYSRFQLTKSSFNN</sequence>
<reference evidence="1" key="1">
    <citation type="submission" date="2021-09" db="EMBL/GenBank/DDBJ databases">
        <authorList>
            <consortium name="AG Swart"/>
            <person name="Singh M."/>
            <person name="Singh A."/>
            <person name="Seah K."/>
            <person name="Emmerich C."/>
        </authorList>
    </citation>
    <scope>NUCLEOTIDE SEQUENCE</scope>
    <source>
        <strain evidence="1">ATCC30299</strain>
    </source>
</reference>
<gene>
    <name evidence="1" type="ORF">BSTOLATCC_MIC12935</name>
</gene>
<keyword evidence="2" id="KW-1185">Reference proteome</keyword>